<accession>A0A4R6N7Y8</accession>
<sequence length="303" mass="32396">MNPTTPSSATLDICSNADLHCHSTVSDGTLAPEALAARAKANGVDLWALTDHDEISGQQRALDAALALGLPYLTGTEISVSFAGRVVHIVGLGFEHRDEALTAGLRATRGGRGERAREMAASLAQVGIKGAYEGALQYVGNPELISRTHFARFLVEAGHCSDIPEVFRRFLTEGKPGYVEHKWASLGDAVRWVREAGGEAVIAHPGRYPFTPTEEYALFTEFIAHGGRGVEVVTGSHTAADAAKYTETALEFGLYASRGSDFHSPEESRTDLGRLDAGLSGRLRPIWELLAPRIHRPTAAAAA</sequence>
<reference evidence="2 3" key="1">
    <citation type="submission" date="2019-03" db="EMBL/GenBank/DDBJ databases">
        <title>Genomic Encyclopedia of Type Strains, Phase IV (KMG-IV): sequencing the most valuable type-strain genomes for metagenomic binning, comparative biology and taxonomic classification.</title>
        <authorList>
            <person name="Goeker M."/>
        </authorList>
    </citation>
    <scope>NUCLEOTIDE SEQUENCE [LARGE SCALE GENOMIC DNA]</scope>
    <source>
        <strain evidence="2 3">DSM 25082</strain>
    </source>
</reference>
<dbReference type="InterPro" id="IPR016195">
    <property type="entry name" value="Pol/histidinol_Pase-like"/>
</dbReference>
<dbReference type="GO" id="GO:0035312">
    <property type="term" value="F:5'-3' DNA exonuclease activity"/>
    <property type="evidence" value="ECO:0007669"/>
    <property type="project" value="TreeGrafter"/>
</dbReference>
<dbReference type="CDD" id="cd07438">
    <property type="entry name" value="PHP_HisPPase_AMP"/>
    <property type="match status" value="1"/>
</dbReference>
<dbReference type="NCBIfam" id="NF041577">
    <property type="entry name" value="nside_bi_sphtase"/>
    <property type="match status" value="1"/>
</dbReference>
<dbReference type="AlphaFoldDB" id="A0A4R6N7Y8"/>
<organism evidence="2 3">
    <name type="scientific">Roseateles asaccharophilus</name>
    <dbReference type="NCBI Taxonomy" id="582607"/>
    <lineage>
        <taxon>Bacteria</taxon>
        <taxon>Pseudomonadati</taxon>
        <taxon>Pseudomonadota</taxon>
        <taxon>Betaproteobacteria</taxon>
        <taxon>Burkholderiales</taxon>
        <taxon>Sphaerotilaceae</taxon>
        <taxon>Roseateles</taxon>
    </lineage>
</organism>
<dbReference type="PANTHER" id="PTHR42924:SF3">
    <property type="entry name" value="POLYMERASE_HISTIDINOL PHOSPHATASE N-TERMINAL DOMAIN-CONTAINING PROTEIN"/>
    <property type="match status" value="1"/>
</dbReference>
<dbReference type="GO" id="GO:0004534">
    <property type="term" value="F:5'-3' RNA exonuclease activity"/>
    <property type="evidence" value="ECO:0007669"/>
    <property type="project" value="TreeGrafter"/>
</dbReference>
<protein>
    <recommendedName>
        <fullName evidence="1">Polymerase/histidinol phosphatase N-terminal domain-containing protein</fullName>
    </recommendedName>
</protein>
<comment type="caution">
    <text evidence="2">The sequence shown here is derived from an EMBL/GenBank/DDBJ whole genome shotgun (WGS) entry which is preliminary data.</text>
</comment>
<dbReference type="Proteomes" id="UP000295357">
    <property type="component" value="Unassembled WGS sequence"/>
</dbReference>
<proteinExistence type="predicted"/>
<dbReference type="Gene3D" id="3.20.20.140">
    <property type="entry name" value="Metal-dependent hydrolases"/>
    <property type="match status" value="1"/>
</dbReference>
<dbReference type="InterPro" id="IPR052018">
    <property type="entry name" value="PHP_domain"/>
</dbReference>
<feature type="domain" description="Polymerase/histidinol phosphatase N-terminal" evidence="1">
    <location>
        <begin position="17"/>
        <end position="82"/>
    </location>
</feature>
<dbReference type="Pfam" id="PF02811">
    <property type="entry name" value="PHP"/>
    <property type="match status" value="1"/>
</dbReference>
<dbReference type="SUPFAM" id="SSF89550">
    <property type="entry name" value="PHP domain-like"/>
    <property type="match status" value="1"/>
</dbReference>
<dbReference type="InterPro" id="IPR004013">
    <property type="entry name" value="PHP_dom"/>
</dbReference>
<dbReference type="RefSeq" id="WP_246030697.1">
    <property type="nucleotide sequence ID" value="NZ_JAUFPJ010000002.1"/>
</dbReference>
<dbReference type="InterPro" id="IPR003141">
    <property type="entry name" value="Pol/His_phosphatase_N"/>
</dbReference>
<dbReference type="Gene3D" id="1.10.150.650">
    <property type="match status" value="1"/>
</dbReference>
<dbReference type="SMART" id="SM00481">
    <property type="entry name" value="POLIIIAc"/>
    <property type="match status" value="1"/>
</dbReference>
<dbReference type="PANTHER" id="PTHR42924">
    <property type="entry name" value="EXONUCLEASE"/>
    <property type="match status" value="1"/>
</dbReference>
<gene>
    <name evidence="2" type="ORF">DFR39_10232</name>
</gene>
<keyword evidence="3" id="KW-1185">Reference proteome</keyword>
<name>A0A4R6N7Y8_9BURK</name>
<dbReference type="InterPro" id="IPR049742">
    <property type="entry name" value="35NBP"/>
</dbReference>
<dbReference type="EMBL" id="SNXE01000002">
    <property type="protein sequence ID" value="TDP11661.1"/>
    <property type="molecule type" value="Genomic_DNA"/>
</dbReference>
<evidence type="ECO:0000313" key="3">
    <source>
        <dbReference type="Proteomes" id="UP000295357"/>
    </source>
</evidence>
<evidence type="ECO:0000313" key="2">
    <source>
        <dbReference type="EMBL" id="TDP11661.1"/>
    </source>
</evidence>
<evidence type="ECO:0000259" key="1">
    <source>
        <dbReference type="SMART" id="SM00481"/>
    </source>
</evidence>